<reference evidence="1 2" key="1">
    <citation type="submission" date="2016-10" db="EMBL/GenBank/DDBJ databases">
        <authorList>
            <person name="de Groot N.N."/>
        </authorList>
    </citation>
    <scope>NUCLEOTIDE SEQUENCE [LARGE SCALE GENOMIC DNA]</scope>
    <source>
        <strain evidence="1 2">DSM 19981</strain>
    </source>
</reference>
<keyword evidence="2" id="KW-1185">Reference proteome</keyword>
<dbReference type="RefSeq" id="WP_092960367.1">
    <property type="nucleotide sequence ID" value="NZ_FOSQ01000004.1"/>
</dbReference>
<proteinExistence type="predicted"/>
<name>A0A1I4AXZ7_9PROT</name>
<accession>A0A1I4AXZ7</accession>
<dbReference type="AlphaFoldDB" id="A0A1I4AXZ7"/>
<organism evidence="1 2">
    <name type="scientific">Falsiroseomonas stagni DSM 19981</name>
    <dbReference type="NCBI Taxonomy" id="1123062"/>
    <lineage>
        <taxon>Bacteria</taxon>
        <taxon>Pseudomonadati</taxon>
        <taxon>Pseudomonadota</taxon>
        <taxon>Alphaproteobacteria</taxon>
        <taxon>Acetobacterales</taxon>
        <taxon>Roseomonadaceae</taxon>
        <taxon>Falsiroseomonas</taxon>
    </lineage>
</organism>
<dbReference type="OrthoDB" id="9937504at2"/>
<dbReference type="Proteomes" id="UP000199473">
    <property type="component" value="Unassembled WGS sequence"/>
</dbReference>
<gene>
    <name evidence="1" type="ORF">SAMN02745775_104294</name>
</gene>
<evidence type="ECO:0000313" key="1">
    <source>
        <dbReference type="EMBL" id="SFK61482.1"/>
    </source>
</evidence>
<protein>
    <submittedName>
        <fullName evidence="1">Uncharacterized protein</fullName>
    </submittedName>
</protein>
<dbReference type="EMBL" id="FOSQ01000004">
    <property type="protein sequence ID" value="SFK61482.1"/>
    <property type="molecule type" value="Genomic_DNA"/>
</dbReference>
<sequence length="391" mass="40936">MTSGAAAPLAMAASATEEVMMEQGPAPANAAPLRLEEGVIRGGWALIRLSGAHPAPGQLRLAARGPAGGLLAVASLQASDDRQGAFVARLDLRALPQAVMGITLEDAAGSPVTAQVMPAYELATLCCPDLAAFEAARLARKKRLRPRDGETQRFQALQMLRQLPWSVGSRLTEAAMTMAATQAYRACEAEEAVTAADAQRRVEDVLSLIEGLPRSGWNDAMRISLLTARWHVAAIAGDRAAFTASLAAILGQRHDFRDNPEALLVYYNAVRSLCVLAGVHLLSGRVAEAQDALAAIIPAMQAAGARVDLRHAVAKEMGATFRLLGPVQFLMEALQAKPGLDAAAVVALPVSGLDMTVGDVARVSLIQRGIRTANAARLAGIITAWAADPAG</sequence>
<evidence type="ECO:0000313" key="2">
    <source>
        <dbReference type="Proteomes" id="UP000199473"/>
    </source>
</evidence>